<evidence type="ECO:0000256" key="2">
    <source>
        <dbReference type="ARBA" id="ARBA00004496"/>
    </source>
</evidence>
<evidence type="ECO:0000313" key="15">
    <source>
        <dbReference type="Proteomes" id="UP000504630"/>
    </source>
</evidence>
<dbReference type="RefSeq" id="XP_029305547.1">
    <property type="nucleotide sequence ID" value="XM_029449687.1"/>
</dbReference>
<dbReference type="SMART" id="SM00430">
    <property type="entry name" value="HOLI"/>
    <property type="match status" value="1"/>
</dbReference>
<keyword evidence="11" id="KW-0804">Transcription</keyword>
<dbReference type="Pfam" id="PF00104">
    <property type="entry name" value="Hormone_recep"/>
    <property type="match status" value="1"/>
</dbReference>
<sequence length="260" mass="29139">MSCCRDSEDAAGGSILYSILNRGAKCPQAHLETPAAQQLCSCASKRKLVVIRAPQLVFKAASEVLVKTFNFVKNVPCFRGLPAEDQLRLVRNSWAPLLVLGMVQYSVDFDTVETQQPSLLHRILTHSKERQLRAPTEIQDPGVPVSDAEGIQMFLVQCRRLRISVREHAFLKGAILFSPVTELECREYIHALQSEAEHALYEHVRTVHRGDTGRFGRLRAALNTLRAMDPNAVAALFFRSGTGSIDEHVLALFYERWSPK</sequence>
<evidence type="ECO:0000256" key="13">
    <source>
        <dbReference type="ARBA" id="ARBA00023242"/>
    </source>
</evidence>
<evidence type="ECO:0000256" key="11">
    <source>
        <dbReference type="ARBA" id="ARBA00023163"/>
    </source>
</evidence>
<dbReference type="GO" id="GO:0003677">
    <property type="term" value="F:DNA binding"/>
    <property type="evidence" value="ECO:0007669"/>
    <property type="project" value="UniProtKB-KW"/>
</dbReference>
<dbReference type="GeneID" id="115019938"/>
<dbReference type="PRINTS" id="PR00398">
    <property type="entry name" value="STRDHORMONER"/>
</dbReference>
<evidence type="ECO:0000256" key="7">
    <source>
        <dbReference type="ARBA" id="ARBA00022771"/>
    </source>
</evidence>
<evidence type="ECO:0000256" key="1">
    <source>
        <dbReference type="ARBA" id="ARBA00004123"/>
    </source>
</evidence>
<keyword evidence="10" id="KW-0238">DNA-binding</keyword>
<keyword evidence="8" id="KW-0862">Zinc</keyword>
<keyword evidence="13" id="KW-0539">Nucleus</keyword>
<evidence type="ECO:0000256" key="8">
    <source>
        <dbReference type="ARBA" id="ARBA00022833"/>
    </source>
</evidence>
<evidence type="ECO:0000256" key="12">
    <source>
        <dbReference type="ARBA" id="ARBA00023170"/>
    </source>
</evidence>
<dbReference type="PANTHER" id="PTHR24081:SF1">
    <property type="entry name" value="NUCLEAR RECEPTOR SUBFAMILY 0 GROUP B MEMBER 1"/>
    <property type="match status" value="1"/>
</dbReference>
<keyword evidence="6" id="KW-0479">Metal-binding</keyword>
<dbReference type="GO" id="GO:0008270">
    <property type="term" value="F:zinc ion binding"/>
    <property type="evidence" value="ECO:0007669"/>
    <property type="project" value="UniProtKB-KW"/>
</dbReference>
<keyword evidence="12" id="KW-0675">Receptor</keyword>
<keyword evidence="7" id="KW-0863">Zinc-finger</keyword>
<evidence type="ECO:0000256" key="10">
    <source>
        <dbReference type="ARBA" id="ARBA00023125"/>
    </source>
</evidence>
<dbReference type="Proteomes" id="UP000504630">
    <property type="component" value="Chromosome 2"/>
</dbReference>
<evidence type="ECO:0000256" key="9">
    <source>
        <dbReference type="ARBA" id="ARBA00023015"/>
    </source>
</evidence>
<keyword evidence="9" id="KW-0805">Transcription regulation</keyword>
<dbReference type="AlphaFoldDB" id="A0A6J2R7R4"/>
<protein>
    <submittedName>
        <fullName evidence="16">Nuclear receptor subfamily 0 group B member 1-like</fullName>
    </submittedName>
</protein>
<keyword evidence="5" id="KW-0678">Repressor</keyword>
<comment type="similarity">
    <text evidence="3">Belongs to the nuclear hormone receptor family. NR0 subfamily.</text>
</comment>
<evidence type="ECO:0000256" key="5">
    <source>
        <dbReference type="ARBA" id="ARBA00022491"/>
    </source>
</evidence>
<dbReference type="GO" id="GO:0003714">
    <property type="term" value="F:transcription corepressor activity"/>
    <property type="evidence" value="ECO:0007669"/>
    <property type="project" value="TreeGrafter"/>
</dbReference>
<dbReference type="GO" id="GO:0005737">
    <property type="term" value="C:cytoplasm"/>
    <property type="evidence" value="ECO:0007669"/>
    <property type="project" value="UniProtKB-SubCell"/>
</dbReference>
<dbReference type="InterPro" id="IPR033544">
    <property type="entry name" value="NR0B1/2"/>
</dbReference>
<evidence type="ECO:0000256" key="3">
    <source>
        <dbReference type="ARBA" id="ARBA00006647"/>
    </source>
</evidence>
<dbReference type="InterPro" id="IPR035500">
    <property type="entry name" value="NHR-like_dom_sf"/>
</dbReference>
<feature type="domain" description="NR LBD" evidence="14">
    <location>
        <begin position="15"/>
        <end position="258"/>
    </location>
</feature>
<dbReference type="InterPro" id="IPR000536">
    <property type="entry name" value="Nucl_hrmn_rcpt_lig-bd"/>
</dbReference>
<evidence type="ECO:0000259" key="14">
    <source>
        <dbReference type="PROSITE" id="PS51843"/>
    </source>
</evidence>
<dbReference type="PANTHER" id="PTHR24081">
    <property type="entry name" value="NUCLEAR RECEPTOR SUBFAMILY 0 GROUP B"/>
    <property type="match status" value="1"/>
</dbReference>
<dbReference type="Gene3D" id="1.10.565.10">
    <property type="entry name" value="Retinoid X Receptor"/>
    <property type="match status" value="1"/>
</dbReference>
<dbReference type="SUPFAM" id="SSF48508">
    <property type="entry name" value="Nuclear receptor ligand-binding domain"/>
    <property type="match status" value="1"/>
</dbReference>
<dbReference type="InParanoid" id="A0A6J2R7R4"/>
<comment type="subcellular location">
    <subcellularLocation>
        <location evidence="2">Cytoplasm</location>
    </subcellularLocation>
    <subcellularLocation>
        <location evidence="1">Nucleus</location>
    </subcellularLocation>
</comment>
<keyword evidence="4" id="KW-0963">Cytoplasm</keyword>
<name>A0A6J2R7R4_COTGO</name>
<accession>A0A6J2R7R4</accession>
<proteinExistence type="inferred from homology"/>
<dbReference type="InterPro" id="IPR001723">
    <property type="entry name" value="Nuclear_hrmn_rcpt"/>
</dbReference>
<dbReference type="GO" id="GO:0000122">
    <property type="term" value="P:negative regulation of transcription by RNA polymerase II"/>
    <property type="evidence" value="ECO:0007669"/>
    <property type="project" value="TreeGrafter"/>
</dbReference>
<evidence type="ECO:0000256" key="4">
    <source>
        <dbReference type="ARBA" id="ARBA00022490"/>
    </source>
</evidence>
<gene>
    <name evidence="16" type="primary">LOC115019938</name>
</gene>
<organism evidence="15 16">
    <name type="scientific">Cottoperca gobio</name>
    <name type="common">Frogmouth</name>
    <name type="synonym">Aphritis gobio</name>
    <dbReference type="NCBI Taxonomy" id="56716"/>
    <lineage>
        <taxon>Eukaryota</taxon>
        <taxon>Metazoa</taxon>
        <taxon>Chordata</taxon>
        <taxon>Craniata</taxon>
        <taxon>Vertebrata</taxon>
        <taxon>Euteleostomi</taxon>
        <taxon>Actinopterygii</taxon>
        <taxon>Neopterygii</taxon>
        <taxon>Teleostei</taxon>
        <taxon>Neoteleostei</taxon>
        <taxon>Acanthomorphata</taxon>
        <taxon>Eupercaria</taxon>
        <taxon>Perciformes</taxon>
        <taxon>Notothenioidei</taxon>
        <taxon>Bovichtidae</taxon>
        <taxon>Cottoperca</taxon>
    </lineage>
</organism>
<dbReference type="OrthoDB" id="9926883at2759"/>
<evidence type="ECO:0000313" key="16">
    <source>
        <dbReference type="RefSeq" id="XP_029305547.1"/>
    </source>
</evidence>
<evidence type="ECO:0000256" key="6">
    <source>
        <dbReference type="ARBA" id="ARBA00022723"/>
    </source>
</evidence>
<dbReference type="PROSITE" id="PS51843">
    <property type="entry name" value="NR_LBD"/>
    <property type="match status" value="1"/>
</dbReference>
<dbReference type="GO" id="GO:0005634">
    <property type="term" value="C:nucleus"/>
    <property type="evidence" value="ECO:0007669"/>
    <property type="project" value="UniProtKB-SubCell"/>
</dbReference>
<dbReference type="KEGG" id="cgob:115019938"/>
<keyword evidence="15" id="KW-1185">Reference proteome</keyword>
<reference evidence="16" key="1">
    <citation type="submission" date="2025-08" db="UniProtKB">
        <authorList>
            <consortium name="RefSeq"/>
        </authorList>
    </citation>
    <scope>IDENTIFICATION</scope>
</reference>